<protein>
    <submittedName>
        <fullName evidence="1">Uncharacterized protein</fullName>
    </submittedName>
</protein>
<accession>A0A5E7FPA1</accession>
<gene>
    <name evidence="1" type="ORF">PS691_05655</name>
    <name evidence="2" type="ORF">PS691_05656</name>
</gene>
<sequence length="33" mass="3810">MSVCTSRSEDLLALRLIELPKEETYHVGLYFPV</sequence>
<dbReference type="EMBL" id="CABVHQ010000112">
    <property type="protein sequence ID" value="VVO40076.1"/>
    <property type="molecule type" value="Genomic_DNA"/>
</dbReference>
<dbReference type="AlphaFoldDB" id="A0A5E7FPA1"/>
<dbReference type="EMBL" id="CABVHQ010000112">
    <property type="protein sequence ID" value="VVO40067.1"/>
    <property type="molecule type" value="Genomic_DNA"/>
</dbReference>
<dbReference type="Proteomes" id="UP000337909">
    <property type="component" value="Unassembled WGS sequence"/>
</dbReference>
<proteinExistence type="predicted"/>
<evidence type="ECO:0000313" key="1">
    <source>
        <dbReference type="EMBL" id="VVO40067.1"/>
    </source>
</evidence>
<evidence type="ECO:0000313" key="3">
    <source>
        <dbReference type="Proteomes" id="UP000337909"/>
    </source>
</evidence>
<evidence type="ECO:0000313" key="2">
    <source>
        <dbReference type="EMBL" id="VVO40076.1"/>
    </source>
</evidence>
<name>A0A5E7FPA1_PSEFL</name>
<reference evidence="1 3" key="1">
    <citation type="submission" date="2019-09" db="EMBL/GenBank/DDBJ databases">
        <authorList>
            <person name="Chandra G."/>
            <person name="Truman W A."/>
        </authorList>
    </citation>
    <scope>NUCLEOTIDE SEQUENCE [LARGE SCALE GENOMIC DNA]</scope>
    <source>
        <strain evidence="1">PS691</strain>
    </source>
</reference>
<organism evidence="1 3">
    <name type="scientific">Pseudomonas fluorescens</name>
    <dbReference type="NCBI Taxonomy" id="294"/>
    <lineage>
        <taxon>Bacteria</taxon>
        <taxon>Pseudomonadati</taxon>
        <taxon>Pseudomonadota</taxon>
        <taxon>Gammaproteobacteria</taxon>
        <taxon>Pseudomonadales</taxon>
        <taxon>Pseudomonadaceae</taxon>
        <taxon>Pseudomonas</taxon>
    </lineage>
</organism>